<keyword evidence="5 7" id="KW-0472">Membrane</keyword>
<dbReference type="Proteomes" id="UP000177396">
    <property type="component" value="Unassembled WGS sequence"/>
</dbReference>
<feature type="transmembrane region" description="Helical" evidence="7">
    <location>
        <begin position="186"/>
        <end position="205"/>
    </location>
</feature>
<feature type="transmembrane region" description="Helical" evidence="7">
    <location>
        <begin position="212"/>
        <end position="233"/>
    </location>
</feature>
<organism evidence="8 9">
    <name type="scientific">Candidatus Gottesmanbacteria bacterium RBG_16_38_7b</name>
    <dbReference type="NCBI Taxonomy" id="1798372"/>
    <lineage>
        <taxon>Bacteria</taxon>
        <taxon>Candidatus Gottesmaniibacteriota</taxon>
    </lineage>
</organism>
<evidence type="ECO:0000256" key="4">
    <source>
        <dbReference type="ARBA" id="ARBA00022989"/>
    </source>
</evidence>
<dbReference type="AlphaFoldDB" id="A0A1F5YH09"/>
<comment type="cofactor">
    <cofactor evidence="6">
        <name>Mg(2+)</name>
        <dbReference type="ChEBI" id="CHEBI:18420"/>
    </cofactor>
</comment>
<feature type="transmembrane region" description="Helical" evidence="7">
    <location>
        <begin position="124"/>
        <end position="149"/>
    </location>
</feature>
<dbReference type="GO" id="GO:0071555">
    <property type="term" value="P:cell wall organization"/>
    <property type="evidence" value="ECO:0007669"/>
    <property type="project" value="TreeGrafter"/>
</dbReference>
<evidence type="ECO:0000256" key="1">
    <source>
        <dbReference type="ARBA" id="ARBA00004141"/>
    </source>
</evidence>
<name>A0A1F5YH09_9BACT</name>
<proteinExistence type="predicted"/>
<feature type="binding site" evidence="6">
    <location>
        <position position="216"/>
    </location>
    <ligand>
        <name>Mg(2+)</name>
        <dbReference type="ChEBI" id="CHEBI:18420"/>
    </ligand>
</feature>
<dbReference type="InterPro" id="IPR018480">
    <property type="entry name" value="PNAcMuramoyl-5peptid_Trfase_CS"/>
</dbReference>
<feature type="transmembrane region" description="Helical" evidence="7">
    <location>
        <begin position="287"/>
        <end position="307"/>
    </location>
</feature>
<feature type="transmembrane region" description="Helical" evidence="7">
    <location>
        <begin position="101"/>
        <end position="118"/>
    </location>
</feature>
<evidence type="ECO:0000256" key="6">
    <source>
        <dbReference type="PIRSR" id="PIRSR600715-1"/>
    </source>
</evidence>
<feature type="transmembrane region" description="Helical" evidence="7">
    <location>
        <begin position="239"/>
        <end position="259"/>
    </location>
</feature>
<gene>
    <name evidence="8" type="ORF">A2153_03485</name>
</gene>
<evidence type="ECO:0000313" key="8">
    <source>
        <dbReference type="EMBL" id="OGF99429.1"/>
    </source>
</evidence>
<dbReference type="EMBL" id="MFJB01000062">
    <property type="protein sequence ID" value="OGF99429.1"/>
    <property type="molecule type" value="Genomic_DNA"/>
</dbReference>
<keyword evidence="6" id="KW-0479">Metal-binding</keyword>
<comment type="subcellular location">
    <subcellularLocation>
        <location evidence="1">Membrane</location>
        <topology evidence="1">Multi-pass membrane protein</topology>
    </subcellularLocation>
</comment>
<feature type="transmembrane region" description="Helical" evidence="7">
    <location>
        <begin position="161"/>
        <end position="180"/>
    </location>
</feature>
<dbReference type="GO" id="GO:0016780">
    <property type="term" value="F:phosphotransferase activity, for other substituted phosphate groups"/>
    <property type="evidence" value="ECO:0007669"/>
    <property type="project" value="InterPro"/>
</dbReference>
<evidence type="ECO:0000313" key="9">
    <source>
        <dbReference type="Proteomes" id="UP000177396"/>
    </source>
</evidence>
<comment type="caution">
    <text evidence="8">The sequence shown here is derived from an EMBL/GenBank/DDBJ whole genome shotgun (WGS) entry which is preliminary data.</text>
</comment>
<sequence>VTIDALNRPTPIFDAYHSQKAGIPIGGGFLLILTTTLLFLLTFPVLYFFWIPITSIYANIIVEIKILLFTFISFGLIGLYDDIKKIFFGKKEHFFGLKLRHKLILEIIISLLISFWLFNELKISIINIPFFGVWQVGVFYVIFSTFVIISFANAFNITDGLDGLATGVLLICLIAFWVISNSILDTPLTLFIAIWLGGLIAFLYFNIYPARIFLGDVGALSFGATLSVIGLLLGKSFSLIIIGGIFVLEILTSLIQLLSKKYTGKKIMRVAPLHLWLQEKGWHESTIVFRAWLATLVLAMIGLWLAFIS</sequence>
<evidence type="ECO:0000256" key="5">
    <source>
        <dbReference type="ARBA" id="ARBA00023136"/>
    </source>
</evidence>
<dbReference type="PANTHER" id="PTHR22926:SF5">
    <property type="entry name" value="PHOSPHO-N-ACETYLMURAMOYL-PENTAPEPTIDE-TRANSFERASE HOMOLOG"/>
    <property type="match status" value="1"/>
</dbReference>
<feature type="transmembrane region" description="Helical" evidence="7">
    <location>
        <begin position="29"/>
        <end position="50"/>
    </location>
</feature>
<dbReference type="GO" id="GO:0044038">
    <property type="term" value="P:cell wall macromolecule biosynthetic process"/>
    <property type="evidence" value="ECO:0007669"/>
    <property type="project" value="TreeGrafter"/>
</dbReference>
<keyword evidence="2" id="KW-0808">Transferase</keyword>
<dbReference type="GO" id="GO:0046872">
    <property type="term" value="F:metal ion binding"/>
    <property type="evidence" value="ECO:0007669"/>
    <property type="project" value="UniProtKB-KW"/>
</dbReference>
<dbReference type="Pfam" id="PF00953">
    <property type="entry name" value="Glycos_transf_4"/>
    <property type="match status" value="1"/>
</dbReference>
<dbReference type="InterPro" id="IPR000715">
    <property type="entry name" value="Glycosyl_transferase_4"/>
</dbReference>
<evidence type="ECO:0000256" key="7">
    <source>
        <dbReference type="SAM" id="Phobius"/>
    </source>
</evidence>
<keyword evidence="4 7" id="KW-1133">Transmembrane helix</keyword>
<dbReference type="PROSITE" id="PS01348">
    <property type="entry name" value="MRAY_2"/>
    <property type="match status" value="1"/>
</dbReference>
<keyword evidence="3 7" id="KW-0812">Transmembrane</keyword>
<dbReference type="PANTHER" id="PTHR22926">
    <property type="entry name" value="PHOSPHO-N-ACETYLMURAMOYL-PENTAPEPTIDE-TRANSFERASE"/>
    <property type="match status" value="1"/>
</dbReference>
<reference evidence="8 9" key="1">
    <citation type="journal article" date="2016" name="Nat. Commun.">
        <title>Thousands of microbial genomes shed light on interconnected biogeochemical processes in an aquifer system.</title>
        <authorList>
            <person name="Anantharaman K."/>
            <person name="Brown C.T."/>
            <person name="Hug L.A."/>
            <person name="Sharon I."/>
            <person name="Castelle C.J."/>
            <person name="Probst A.J."/>
            <person name="Thomas B.C."/>
            <person name="Singh A."/>
            <person name="Wilkins M.J."/>
            <person name="Karaoz U."/>
            <person name="Brodie E.L."/>
            <person name="Williams K.H."/>
            <person name="Hubbard S.S."/>
            <person name="Banfield J.F."/>
        </authorList>
    </citation>
    <scope>NUCLEOTIDE SEQUENCE [LARGE SCALE GENOMIC DNA]</scope>
</reference>
<evidence type="ECO:0000256" key="3">
    <source>
        <dbReference type="ARBA" id="ARBA00022692"/>
    </source>
</evidence>
<keyword evidence="6" id="KW-0460">Magnesium</keyword>
<accession>A0A1F5YH09</accession>
<dbReference type="GO" id="GO:0005886">
    <property type="term" value="C:plasma membrane"/>
    <property type="evidence" value="ECO:0007669"/>
    <property type="project" value="TreeGrafter"/>
</dbReference>
<evidence type="ECO:0000256" key="2">
    <source>
        <dbReference type="ARBA" id="ARBA00022679"/>
    </source>
</evidence>
<feature type="non-terminal residue" evidence="8">
    <location>
        <position position="1"/>
    </location>
</feature>
<evidence type="ECO:0008006" key="10">
    <source>
        <dbReference type="Google" id="ProtNLM"/>
    </source>
</evidence>
<protein>
    <recommendedName>
        <fullName evidence="10">Phospho-N-acetylmuramoyl-pentapeptide-transferase</fullName>
    </recommendedName>
</protein>
<feature type="binding site" evidence="6">
    <location>
        <position position="156"/>
    </location>
    <ligand>
        <name>Mg(2+)</name>
        <dbReference type="ChEBI" id="CHEBI:18420"/>
    </ligand>
</feature>
<feature type="transmembrane region" description="Helical" evidence="7">
    <location>
        <begin position="56"/>
        <end position="80"/>
    </location>
</feature>